<name>A0A1F8GWQ0_9BACT</name>
<gene>
    <name evidence="2" type="ORF">A3A33_00870</name>
</gene>
<keyword evidence="1" id="KW-1133">Transmembrane helix</keyword>
<accession>A0A1F8GWQ0</accession>
<reference evidence="2 3" key="1">
    <citation type="journal article" date="2016" name="Nat. Commun.">
        <title>Thousands of microbial genomes shed light on interconnected biogeochemical processes in an aquifer system.</title>
        <authorList>
            <person name="Anantharaman K."/>
            <person name="Brown C.T."/>
            <person name="Hug L.A."/>
            <person name="Sharon I."/>
            <person name="Castelle C.J."/>
            <person name="Probst A.J."/>
            <person name="Thomas B.C."/>
            <person name="Singh A."/>
            <person name="Wilkins M.J."/>
            <person name="Karaoz U."/>
            <person name="Brodie E.L."/>
            <person name="Williams K.H."/>
            <person name="Hubbard S.S."/>
            <person name="Banfield J.F."/>
        </authorList>
    </citation>
    <scope>NUCLEOTIDE SEQUENCE [LARGE SCALE GENOMIC DNA]</scope>
</reference>
<dbReference type="Proteomes" id="UP000179047">
    <property type="component" value="Unassembled WGS sequence"/>
</dbReference>
<dbReference type="EMBL" id="MGKP01000002">
    <property type="protein sequence ID" value="OGN29827.1"/>
    <property type="molecule type" value="Genomic_DNA"/>
</dbReference>
<keyword evidence="1" id="KW-0472">Membrane</keyword>
<evidence type="ECO:0000313" key="3">
    <source>
        <dbReference type="Proteomes" id="UP000179047"/>
    </source>
</evidence>
<evidence type="ECO:0000256" key="1">
    <source>
        <dbReference type="SAM" id="Phobius"/>
    </source>
</evidence>
<dbReference type="STRING" id="1802701.A3A33_00870"/>
<protein>
    <submittedName>
        <fullName evidence="2">Uncharacterized protein</fullName>
    </submittedName>
</protein>
<sequence length="656" mass="69750">MNNFFHAFFATTERTVVTVVVVVVGFIFFVAQSDNLKVSLNENFASGSQISVSSVCSGASPVTTLTWQPTSKQAGAGYRLNISKTQNFNKRSVKYIGRGILSTTAPDGFDSSLTLDPGTTYYARVIFSATQETSVPTSFVVPVCGDATDDDGDSTDTGDVNTTNGTSSVDLMVNDANVVVWTNDVKDRVHLRWTSSNTTSCSYKVNQGAAKTVATVGSADVIPGAGNSTITLACAGPAGTVSDAVRVEQHKRNIGSQKASTSPTQVGTTGYAIGETTKMPSGVITVDPIDTYIAGVTGPGEEYFVSNAYVEGWSLDPRKPRIAAPPFNSAVAFYVTEGPNQLPMYEGRYICFDKANFYTSINLPHTVPGFEGDHHGFKAKIPAKFLDGRKHYLSACIMTGLGNDLSDVQNYWLDDTTFFMKDVPFTLSAPTDLKVSTTLQPSTGPVKEAYMKHGQYGDGPLSVSFDPTIGQSATVHFKWTAGGATQCLITSPDTGSIKTGIRQGMTGAEGISYENIVSGYGDHHYLLTCKDAFGATTTDTVTVIGPEDPIDVVDLKVSDIRVDNTRTPHDGPLTVNAANTDIYLYWRTSQATVSCTSDFGFNSAPLTAKDPTKVGMYLGGNAKLTSPAKGQSKTATITCVDEDGATKSDSITVNAQ</sequence>
<evidence type="ECO:0000313" key="2">
    <source>
        <dbReference type="EMBL" id="OGN29827.1"/>
    </source>
</evidence>
<feature type="transmembrane region" description="Helical" evidence="1">
    <location>
        <begin position="12"/>
        <end position="31"/>
    </location>
</feature>
<dbReference type="AlphaFoldDB" id="A0A1F8GWQ0"/>
<comment type="caution">
    <text evidence="2">The sequence shown here is derived from an EMBL/GenBank/DDBJ whole genome shotgun (WGS) entry which is preliminary data.</text>
</comment>
<keyword evidence="1" id="KW-0812">Transmembrane</keyword>
<organism evidence="2 3">
    <name type="scientific">Candidatus Yanofskybacteria bacterium RIFCSPLOWO2_01_FULL_49_25</name>
    <dbReference type="NCBI Taxonomy" id="1802701"/>
    <lineage>
        <taxon>Bacteria</taxon>
        <taxon>Candidatus Yanofskyibacteriota</taxon>
    </lineage>
</organism>
<proteinExistence type="predicted"/>